<feature type="active site" description="Proton acceptor" evidence="10">
    <location>
        <position position="34"/>
    </location>
</feature>
<dbReference type="RefSeq" id="WP_177291391.1">
    <property type="nucleotide sequence ID" value="NZ_JBBMFJ010000021.1"/>
</dbReference>
<dbReference type="NCBIfam" id="NF004076">
    <property type="entry name" value="PRK05581.1-4"/>
    <property type="match status" value="1"/>
</dbReference>
<feature type="binding site" evidence="10">
    <location>
        <position position="65"/>
    </location>
    <ligand>
        <name>substrate</name>
    </ligand>
</feature>
<evidence type="ECO:0000313" key="13">
    <source>
        <dbReference type="Proteomes" id="UP001437460"/>
    </source>
</evidence>
<evidence type="ECO:0000256" key="6">
    <source>
        <dbReference type="ARBA" id="ARBA00009541"/>
    </source>
</evidence>
<feature type="binding site" evidence="10">
    <location>
        <position position="32"/>
    </location>
    <ligand>
        <name>a divalent metal cation</name>
        <dbReference type="ChEBI" id="CHEBI:60240"/>
    </ligand>
</feature>
<feature type="binding site" evidence="10">
    <location>
        <position position="65"/>
    </location>
    <ligand>
        <name>a divalent metal cation</name>
        <dbReference type="ChEBI" id="CHEBI:60240"/>
    </ligand>
</feature>
<dbReference type="InterPro" id="IPR000056">
    <property type="entry name" value="Ribul_P_3_epim-like"/>
</dbReference>
<comment type="cofactor">
    <cofactor evidence="10">
        <name>a divalent metal cation</name>
        <dbReference type="ChEBI" id="CHEBI:60240"/>
    </cofactor>
    <text evidence="10">Binds 1 divalent metal cation per subunit.</text>
</comment>
<evidence type="ECO:0000256" key="4">
    <source>
        <dbReference type="ARBA" id="ARBA00001947"/>
    </source>
</evidence>
<feature type="binding site" evidence="10">
    <location>
        <begin position="141"/>
        <end position="144"/>
    </location>
    <ligand>
        <name>substrate</name>
    </ligand>
</feature>
<accession>A0ABV1HMP0</accession>
<comment type="cofactor">
    <cofactor evidence="5">
        <name>Fe(2+)</name>
        <dbReference type="ChEBI" id="CHEBI:29033"/>
    </cofactor>
</comment>
<comment type="cofactor">
    <cofactor evidence="4">
        <name>Zn(2+)</name>
        <dbReference type="ChEBI" id="CHEBI:29105"/>
    </cofactor>
</comment>
<dbReference type="HAMAP" id="MF_02227">
    <property type="entry name" value="RPE"/>
    <property type="match status" value="1"/>
</dbReference>
<evidence type="ECO:0000256" key="8">
    <source>
        <dbReference type="ARBA" id="ARBA00022723"/>
    </source>
</evidence>
<evidence type="ECO:0000256" key="11">
    <source>
        <dbReference type="PIRNR" id="PIRNR001461"/>
    </source>
</evidence>
<dbReference type="InterPro" id="IPR011060">
    <property type="entry name" value="RibuloseP-bd_barrel"/>
</dbReference>
<evidence type="ECO:0000256" key="3">
    <source>
        <dbReference type="ARBA" id="ARBA00001941"/>
    </source>
</evidence>
<dbReference type="PIRSF" id="PIRSF001461">
    <property type="entry name" value="RPE"/>
    <property type="match status" value="1"/>
</dbReference>
<evidence type="ECO:0000256" key="2">
    <source>
        <dbReference type="ARBA" id="ARBA00001936"/>
    </source>
</evidence>
<comment type="catalytic activity">
    <reaction evidence="1 10 11">
        <text>D-ribulose 5-phosphate = D-xylulose 5-phosphate</text>
        <dbReference type="Rhea" id="RHEA:13677"/>
        <dbReference type="ChEBI" id="CHEBI:57737"/>
        <dbReference type="ChEBI" id="CHEBI:58121"/>
        <dbReference type="EC" id="5.1.3.1"/>
    </reaction>
</comment>
<gene>
    <name evidence="10 12" type="primary">rpe</name>
    <name evidence="12" type="ORF">WMO41_10490</name>
</gene>
<dbReference type="NCBIfam" id="TIGR01163">
    <property type="entry name" value="rpe"/>
    <property type="match status" value="1"/>
</dbReference>
<feature type="binding site" evidence="10">
    <location>
        <begin position="196"/>
        <end position="197"/>
    </location>
    <ligand>
        <name>substrate</name>
    </ligand>
</feature>
<evidence type="ECO:0000256" key="5">
    <source>
        <dbReference type="ARBA" id="ARBA00001954"/>
    </source>
</evidence>
<feature type="binding site" evidence="10">
    <location>
        <position position="174"/>
    </location>
    <ligand>
        <name>a divalent metal cation</name>
        <dbReference type="ChEBI" id="CHEBI:60240"/>
    </ligand>
</feature>
<dbReference type="SUPFAM" id="SSF51366">
    <property type="entry name" value="Ribulose-phoshate binding barrel"/>
    <property type="match status" value="1"/>
</dbReference>
<sequence>MYILAPSILAADFGNLRKEIETVSEAGAQYIHIDVMDGMFVPSISFGMPVIQSVRSCTDKVFDVHMMVEEPGRYAADLKAAGADLLCVHQEACRHLDRTINQIKELGMKVGVALNPATPVETLSCVLDQVDMILLMSVNPGFGGQKFIPYTVDKIKKLRAMLNERGLQTDIQVDGGVGLGNVKELMEAGANVFVAGSAVYKQDAAANVKAFLKIFEEAENK</sequence>
<feature type="active site" description="Proton donor" evidence="10">
    <location>
        <position position="174"/>
    </location>
</feature>
<dbReference type="PANTHER" id="PTHR11749">
    <property type="entry name" value="RIBULOSE-5-PHOSPHATE-3-EPIMERASE"/>
    <property type="match status" value="1"/>
</dbReference>
<protein>
    <recommendedName>
        <fullName evidence="7 10">Ribulose-phosphate 3-epimerase</fullName>
        <ecNumber evidence="7 10">5.1.3.1</ecNumber>
    </recommendedName>
</protein>
<name>A0ABV1HMP0_9FIRM</name>
<dbReference type="InterPro" id="IPR026019">
    <property type="entry name" value="Ribul_P_3_epim"/>
</dbReference>
<reference evidence="12 13" key="1">
    <citation type="submission" date="2024-03" db="EMBL/GenBank/DDBJ databases">
        <title>Human intestinal bacterial collection.</title>
        <authorList>
            <person name="Pauvert C."/>
            <person name="Hitch T.C.A."/>
            <person name="Clavel T."/>
        </authorList>
    </citation>
    <scope>NUCLEOTIDE SEQUENCE [LARGE SCALE GENOMIC DNA]</scope>
    <source>
        <strain evidence="12 13">CLA-AP-H27</strain>
    </source>
</reference>
<dbReference type="InterPro" id="IPR013785">
    <property type="entry name" value="Aldolase_TIM"/>
</dbReference>
<evidence type="ECO:0000313" key="12">
    <source>
        <dbReference type="EMBL" id="MEQ2563580.1"/>
    </source>
</evidence>
<comment type="cofactor">
    <cofactor evidence="3">
        <name>Co(2+)</name>
        <dbReference type="ChEBI" id="CHEBI:48828"/>
    </cofactor>
</comment>
<organism evidence="12 13">
    <name type="scientific">Ventrimonas faecis</name>
    <dbReference type="NCBI Taxonomy" id="3133170"/>
    <lineage>
        <taxon>Bacteria</taxon>
        <taxon>Bacillati</taxon>
        <taxon>Bacillota</taxon>
        <taxon>Clostridia</taxon>
        <taxon>Lachnospirales</taxon>
        <taxon>Lachnospiraceae</taxon>
        <taxon>Ventrimonas</taxon>
    </lineage>
</organism>
<comment type="function">
    <text evidence="10">Catalyzes the reversible epimerization of D-ribulose 5-phosphate to D-xylulose 5-phosphate.</text>
</comment>
<keyword evidence="13" id="KW-1185">Reference proteome</keyword>
<proteinExistence type="inferred from homology"/>
<evidence type="ECO:0000256" key="9">
    <source>
        <dbReference type="ARBA" id="ARBA00023235"/>
    </source>
</evidence>
<keyword evidence="8 10" id="KW-0479">Metal-binding</keyword>
<evidence type="ECO:0000256" key="1">
    <source>
        <dbReference type="ARBA" id="ARBA00001782"/>
    </source>
</evidence>
<comment type="similarity">
    <text evidence="6 10 11">Belongs to the ribulose-phosphate 3-epimerase family.</text>
</comment>
<keyword evidence="10 11" id="KW-0119">Carbohydrate metabolism</keyword>
<evidence type="ECO:0000256" key="10">
    <source>
        <dbReference type="HAMAP-Rule" id="MF_02227"/>
    </source>
</evidence>
<dbReference type="Gene3D" id="3.20.20.70">
    <property type="entry name" value="Aldolase class I"/>
    <property type="match status" value="1"/>
</dbReference>
<evidence type="ECO:0000256" key="7">
    <source>
        <dbReference type="ARBA" id="ARBA00013188"/>
    </source>
</evidence>
<dbReference type="GO" id="GO:0004750">
    <property type="term" value="F:D-ribulose-phosphate 3-epimerase activity"/>
    <property type="evidence" value="ECO:0007669"/>
    <property type="project" value="UniProtKB-EC"/>
</dbReference>
<dbReference type="PROSITE" id="PS01086">
    <property type="entry name" value="RIBUL_P_3_EPIMER_2"/>
    <property type="match status" value="1"/>
</dbReference>
<dbReference type="Pfam" id="PF00834">
    <property type="entry name" value="Ribul_P_3_epim"/>
    <property type="match status" value="1"/>
</dbReference>
<comment type="pathway">
    <text evidence="10">Carbohydrate degradation.</text>
</comment>
<comment type="caution">
    <text evidence="12">The sequence shown here is derived from an EMBL/GenBank/DDBJ whole genome shotgun (WGS) entry which is preliminary data.</text>
</comment>
<dbReference type="Proteomes" id="UP001437460">
    <property type="component" value="Unassembled WGS sequence"/>
</dbReference>
<feature type="binding site" evidence="10">
    <location>
        <position position="34"/>
    </location>
    <ligand>
        <name>a divalent metal cation</name>
        <dbReference type="ChEBI" id="CHEBI:60240"/>
    </ligand>
</feature>
<dbReference type="EMBL" id="JBBMFJ010000021">
    <property type="protein sequence ID" value="MEQ2563580.1"/>
    <property type="molecule type" value="Genomic_DNA"/>
</dbReference>
<dbReference type="CDD" id="cd00429">
    <property type="entry name" value="RPE"/>
    <property type="match status" value="1"/>
</dbReference>
<keyword evidence="9 10" id="KW-0413">Isomerase</keyword>
<comment type="cofactor">
    <cofactor evidence="2">
        <name>Mn(2+)</name>
        <dbReference type="ChEBI" id="CHEBI:29035"/>
    </cofactor>
</comment>
<feature type="binding site" evidence="10">
    <location>
        <position position="7"/>
    </location>
    <ligand>
        <name>substrate</name>
    </ligand>
</feature>
<feature type="binding site" evidence="10">
    <location>
        <begin position="174"/>
        <end position="176"/>
    </location>
    <ligand>
        <name>substrate</name>
    </ligand>
</feature>
<dbReference type="EC" id="5.1.3.1" evidence="7 10"/>